<organism evidence="4 5">
    <name type="scientific">Candidatus Seongchinamella marina</name>
    <dbReference type="NCBI Taxonomy" id="2518990"/>
    <lineage>
        <taxon>Bacteria</taxon>
        <taxon>Pseudomonadati</taxon>
        <taxon>Pseudomonadota</taxon>
        <taxon>Gammaproteobacteria</taxon>
        <taxon>Cellvibrionales</taxon>
        <taxon>Halieaceae</taxon>
        <taxon>Seongchinamella</taxon>
    </lineage>
</organism>
<dbReference type="Pfam" id="PF12710">
    <property type="entry name" value="HAD"/>
    <property type="match status" value="1"/>
</dbReference>
<evidence type="ECO:0000313" key="5">
    <source>
        <dbReference type="Proteomes" id="UP001143307"/>
    </source>
</evidence>
<evidence type="ECO:0000256" key="2">
    <source>
        <dbReference type="ARBA" id="ARBA00022801"/>
    </source>
</evidence>
<evidence type="ECO:0000256" key="1">
    <source>
        <dbReference type="ARBA" id="ARBA00022723"/>
    </source>
</evidence>
<protein>
    <submittedName>
        <fullName evidence="4">HAD family hydrolase</fullName>
    </submittedName>
</protein>
<dbReference type="Gene3D" id="3.40.50.1000">
    <property type="entry name" value="HAD superfamily/HAD-like"/>
    <property type="match status" value="1"/>
</dbReference>
<keyword evidence="1" id="KW-0479">Metal-binding</keyword>
<keyword evidence="2 4" id="KW-0378">Hydrolase</keyword>
<accession>A0ABT3SV86</accession>
<name>A0ABT3SV86_9GAMM</name>
<dbReference type="EMBL" id="SHNP01000003">
    <property type="protein sequence ID" value="MCX2973902.1"/>
    <property type="molecule type" value="Genomic_DNA"/>
</dbReference>
<comment type="caution">
    <text evidence="4">The sequence shown here is derived from an EMBL/GenBank/DDBJ whole genome shotgun (WGS) entry which is preliminary data.</text>
</comment>
<dbReference type="PANTHER" id="PTHR43344:SF13">
    <property type="entry name" value="PHOSPHATASE RV3661-RELATED"/>
    <property type="match status" value="1"/>
</dbReference>
<keyword evidence="3" id="KW-0460">Magnesium</keyword>
<reference evidence="4" key="1">
    <citation type="submission" date="2019-02" db="EMBL/GenBank/DDBJ databases">
        <authorList>
            <person name="Li S.-H."/>
        </authorList>
    </citation>
    <scope>NUCLEOTIDE SEQUENCE</scope>
    <source>
        <strain evidence="4">IMCC8485</strain>
    </source>
</reference>
<dbReference type="CDD" id="cd02612">
    <property type="entry name" value="HAD_PGPPase"/>
    <property type="match status" value="1"/>
</dbReference>
<dbReference type="GO" id="GO:0016787">
    <property type="term" value="F:hydrolase activity"/>
    <property type="evidence" value="ECO:0007669"/>
    <property type="project" value="UniProtKB-KW"/>
</dbReference>
<evidence type="ECO:0000313" key="4">
    <source>
        <dbReference type="EMBL" id="MCX2973902.1"/>
    </source>
</evidence>
<keyword evidence="5" id="KW-1185">Reference proteome</keyword>
<proteinExistence type="predicted"/>
<dbReference type="NCBIfam" id="TIGR01490">
    <property type="entry name" value="HAD-SF-IB-hyp1"/>
    <property type="match status" value="1"/>
</dbReference>
<dbReference type="PANTHER" id="PTHR43344">
    <property type="entry name" value="PHOSPHOSERINE PHOSPHATASE"/>
    <property type="match status" value="1"/>
</dbReference>
<dbReference type="Proteomes" id="UP001143307">
    <property type="component" value="Unassembled WGS sequence"/>
</dbReference>
<dbReference type="InterPro" id="IPR036412">
    <property type="entry name" value="HAD-like_sf"/>
</dbReference>
<dbReference type="InterPro" id="IPR006385">
    <property type="entry name" value="HAD_hydro_SerB1"/>
</dbReference>
<sequence>MALAIFDLDNTLIGGDSDHLWGQFVCNRNLVNSEHFSAQNDQFYKDYKSGDLDIAAYLRFALAPLKGQPLDVLADWHRDFMREMISPVILPKAQQLIANHRNRGDELLIITATNEFITRPIATALGIDDLLACEAEIVDGRYTGEPVGTPSFGAGKVTRLEAWLQNRDTSLEGAYFYSDSHNDLPLLEQVDKPIAVDPDATLLARAKEAGWPVISLRA</sequence>
<dbReference type="NCBIfam" id="TIGR01488">
    <property type="entry name" value="HAD-SF-IB"/>
    <property type="match status" value="1"/>
</dbReference>
<dbReference type="RefSeq" id="WP_279252733.1">
    <property type="nucleotide sequence ID" value="NZ_SHNP01000003.1"/>
</dbReference>
<gene>
    <name evidence="4" type="ORF">EYC87_09960</name>
</gene>
<dbReference type="InterPro" id="IPR023214">
    <property type="entry name" value="HAD_sf"/>
</dbReference>
<dbReference type="Gene3D" id="1.20.1440.100">
    <property type="entry name" value="SG protein - dephosphorylation function"/>
    <property type="match status" value="1"/>
</dbReference>
<dbReference type="InterPro" id="IPR050582">
    <property type="entry name" value="HAD-like_SerB"/>
</dbReference>
<dbReference type="SUPFAM" id="SSF56784">
    <property type="entry name" value="HAD-like"/>
    <property type="match status" value="1"/>
</dbReference>
<evidence type="ECO:0000256" key="3">
    <source>
        <dbReference type="ARBA" id="ARBA00022842"/>
    </source>
</evidence>